<organism evidence="1 2">
    <name type="scientific">Strongyloides papillosus</name>
    <name type="common">Intestinal threadworm</name>
    <dbReference type="NCBI Taxonomy" id="174720"/>
    <lineage>
        <taxon>Eukaryota</taxon>
        <taxon>Metazoa</taxon>
        <taxon>Ecdysozoa</taxon>
        <taxon>Nematoda</taxon>
        <taxon>Chromadorea</taxon>
        <taxon>Rhabditida</taxon>
        <taxon>Tylenchina</taxon>
        <taxon>Panagrolaimomorpha</taxon>
        <taxon>Strongyloidoidea</taxon>
        <taxon>Strongyloididae</taxon>
        <taxon>Strongyloides</taxon>
    </lineage>
</organism>
<dbReference type="AlphaFoldDB" id="A0A0N5C6I0"/>
<reference evidence="2" key="1">
    <citation type="submission" date="2017-02" db="UniProtKB">
        <authorList>
            <consortium name="WormBaseParasite"/>
        </authorList>
    </citation>
    <scope>IDENTIFICATION</scope>
</reference>
<keyword evidence="1" id="KW-1185">Reference proteome</keyword>
<protein>
    <submittedName>
        <fullName evidence="2">Trafficking protein particle complex subunit</fullName>
    </submittedName>
</protein>
<dbReference type="Proteomes" id="UP000046392">
    <property type="component" value="Unplaced"/>
</dbReference>
<accession>A0A0N5C6I0</accession>
<evidence type="ECO:0000313" key="1">
    <source>
        <dbReference type="Proteomes" id="UP000046392"/>
    </source>
</evidence>
<name>A0A0N5C6I0_STREA</name>
<proteinExistence type="predicted"/>
<evidence type="ECO:0000313" key="2">
    <source>
        <dbReference type="WBParaSite" id="SPAL_0001354600.1"/>
    </source>
</evidence>
<dbReference type="WBParaSite" id="SPAL_0001354600.1">
    <property type="protein sequence ID" value="SPAL_0001354600.1"/>
    <property type="gene ID" value="SPAL_0001354600"/>
</dbReference>
<sequence>MGASKLVQKLDSISKNLSRSDHGRNKNVYDNTPTIDLRRGYCVDLKRSVKIFLETKLTDVGEVTLLQSLNGSIGALLYCDDMCYNNMMTAATKSGQLCHVGYRLLIPELEDKSKVGNLLSFSFIPTIDVQKDYRLYIMEVLKHFHNFVLTFKGKEFKLNVHLIMGK</sequence>